<dbReference type="EMBL" id="BMXA01000002">
    <property type="protein sequence ID" value="GHA03972.1"/>
    <property type="molecule type" value="Genomic_DNA"/>
</dbReference>
<evidence type="ECO:0000259" key="7">
    <source>
        <dbReference type="Pfam" id="PF16901"/>
    </source>
</evidence>
<reference evidence="8" key="2">
    <citation type="submission" date="2020-09" db="EMBL/GenBank/DDBJ databases">
        <authorList>
            <person name="Sun Q."/>
            <person name="Kim S."/>
        </authorList>
    </citation>
    <scope>NUCLEOTIDE SEQUENCE</scope>
    <source>
        <strain evidence="8">KCTC 12711</strain>
    </source>
</reference>
<evidence type="ECO:0000313" key="8">
    <source>
        <dbReference type="EMBL" id="GHA03972.1"/>
    </source>
</evidence>
<evidence type="ECO:0000256" key="1">
    <source>
        <dbReference type="ARBA" id="ARBA00001974"/>
    </source>
</evidence>
<dbReference type="InterPro" id="IPR006076">
    <property type="entry name" value="FAD-dep_OxRdtase"/>
</dbReference>
<evidence type="ECO:0000256" key="5">
    <source>
        <dbReference type="ARBA" id="ARBA00023002"/>
    </source>
</evidence>
<keyword evidence="4" id="KW-0274">FAD</keyword>
<feature type="domain" description="Alpha-glycerophosphate oxidase C-terminal" evidence="7">
    <location>
        <begin position="435"/>
        <end position="536"/>
    </location>
</feature>
<dbReference type="Pfam" id="PF01266">
    <property type="entry name" value="DAO"/>
    <property type="match status" value="1"/>
</dbReference>
<dbReference type="Pfam" id="PF16901">
    <property type="entry name" value="DAO_C"/>
    <property type="match status" value="1"/>
</dbReference>
<dbReference type="InterPro" id="IPR038299">
    <property type="entry name" value="DAO_C_sf"/>
</dbReference>
<keyword evidence="9" id="KW-1185">Reference proteome</keyword>
<dbReference type="SUPFAM" id="SSF51905">
    <property type="entry name" value="FAD/NAD(P)-binding domain"/>
    <property type="match status" value="1"/>
</dbReference>
<dbReference type="GO" id="GO:0004368">
    <property type="term" value="F:glycerol-3-phosphate dehydrogenase (quinone) activity"/>
    <property type="evidence" value="ECO:0007669"/>
    <property type="project" value="InterPro"/>
</dbReference>
<keyword evidence="5" id="KW-0560">Oxidoreductase</keyword>
<dbReference type="AlphaFoldDB" id="A0A918RMK3"/>
<organism evidence="8 9">
    <name type="scientific">Arenicella chitinivorans</name>
    <dbReference type="NCBI Taxonomy" id="1329800"/>
    <lineage>
        <taxon>Bacteria</taxon>
        <taxon>Pseudomonadati</taxon>
        <taxon>Pseudomonadota</taxon>
        <taxon>Gammaproteobacteria</taxon>
        <taxon>Arenicellales</taxon>
        <taxon>Arenicellaceae</taxon>
        <taxon>Arenicella</taxon>
    </lineage>
</organism>
<evidence type="ECO:0000313" key="9">
    <source>
        <dbReference type="Proteomes" id="UP000614811"/>
    </source>
</evidence>
<keyword evidence="3" id="KW-0285">Flavoprotein</keyword>
<reference evidence="8" key="1">
    <citation type="journal article" date="2014" name="Int. J. Syst. Evol. Microbiol.">
        <title>Complete genome sequence of Corynebacterium casei LMG S-19264T (=DSM 44701T), isolated from a smear-ripened cheese.</title>
        <authorList>
            <consortium name="US DOE Joint Genome Institute (JGI-PGF)"/>
            <person name="Walter F."/>
            <person name="Albersmeier A."/>
            <person name="Kalinowski J."/>
            <person name="Ruckert C."/>
        </authorList>
    </citation>
    <scope>NUCLEOTIDE SEQUENCE</scope>
    <source>
        <strain evidence="8">KCTC 12711</strain>
    </source>
</reference>
<dbReference type="InterPro" id="IPR036188">
    <property type="entry name" value="FAD/NAD-bd_sf"/>
</dbReference>
<gene>
    <name evidence="8" type="ORF">GCM10008090_11570</name>
</gene>
<evidence type="ECO:0000256" key="2">
    <source>
        <dbReference type="ARBA" id="ARBA00007330"/>
    </source>
</evidence>
<proteinExistence type="inferred from homology"/>
<sequence>MTSFERDPQKLSQATYDVAIIGGGISGAWLSLHCAQAGLRTALIEKQDYASQTSSSSSKLLHGGIRYLQQMQFGKVRESAMERAEYLYAAAHLTTAVPFVVPTYRDFQRSKFFLNCGMLAYRVLTLGENRIIGDPAHFLPPIKSISANELNTIYDLRNEAHTGAVVFYEQHMLDSERMVLAILQSASAAGADIVNYVAAESYDITDGVVRGIHARDLLSDTPMTIESELVINAAGPWIDGLNGRLPNAESAPKINGFAVGSHLVTRQLCDHAIALTTKFQSDAKIDRGGRHVFVIPWRGYSLIGTSYDETQQPQPDLTLQADHVDQLLGAVNDALPSANLSRDDIVSGYSGLYPLHTDNIQKSVYQGSGEYQIIDHAHSNQVHGLITSLGAKYTTGRKLSALTMKLVHKKLKRAKSVQRVKLQCSQYTSLTRFIDAKIKQYAPMLDAATVRHLATQYGSDIDAFMSRIQTEPNLLQPIVRGQHDILGQVTWAVEQEQTVSLYDMLFHRCSLGLLGIQQTEIEAIAKHMQILLSWSPIELEQQLQRVSRRTAVTQYAIHSAR</sequence>
<accession>A0A918RMK3</accession>
<comment type="similarity">
    <text evidence="2">Belongs to the FAD-dependent glycerol-3-phosphate dehydrogenase family.</text>
</comment>
<dbReference type="Gene3D" id="3.50.50.60">
    <property type="entry name" value="FAD/NAD(P)-binding domain"/>
    <property type="match status" value="1"/>
</dbReference>
<dbReference type="InterPro" id="IPR031656">
    <property type="entry name" value="DAO_C"/>
</dbReference>
<dbReference type="PANTHER" id="PTHR11985">
    <property type="entry name" value="GLYCEROL-3-PHOSPHATE DEHYDROGENASE"/>
    <property type="match status" value="1"/>
</dbReference>
<dbReference type="PANTHER" id="PTHR11985:SF15">
    <property type="entry name" value="GLYCEROL-3-PHOSPHATE DEHYDROGENASE, MITOCHONDRIAL"/>
    <property type="match status" value="1"/>
</dbReference>
<comment type="caution">
    <text evidence="8">The sequence shown here is derived from an EMBL/GenBank/DDBJ whole genome shotgun (WGS) entry which is preliminary data.</text>
</comment>
<evidence type="ECO:0000259" key="6">
    <source>
        <dbReference type="Pfam" id="PF01266"/>
    </source>
</evidence>
<protein>
    <submittedName>
        <fullName evidence="8">Glycerol-3-phosphate dehydrogenase</fullName>
    </submittedName>
</protein>
<dbReference type="Proteomes" id="UP000614811">
    <property type="component" value="Unassembled WGS sequence"/>
</dbReference>
<dbReference type="RefSeq" id="WP_189399095.1">
    <property type="nucleotide sequence ID" value="NZ_BMXA01000002.1"/>
</dbReference>
<dbReference type="PRINTS" id="PR01001">
    <property type="entry name" value="FADG3PDH"/>
</dbReference>
<dbReference type="Gene3D" id="3.30.9.10">
    <property type="entry name" value="D-Amino Acid Oxidase, subunit A, domain 2"/>
    <property type="match status" value="1"/>
</dbReference>
<feature type="domain" description="FAD dependent oxidoreductase" evidence="6">
    <location>
        <begin position="17"/>
        <end position="395"/>
    </location>
</feature>
<evidence type="ECO:0000256" key="3">
    <source>
        <dbReference type="ARBA" id="ARBA00022630"/>
    </source>
</evidence>
<comment type="cofactor">
    <cofactor evidence="1">
        <name>FAD</name>
        <dbReference type="ChEBI" id="CHEBI:57692"/>
    </cofactor>
</comment>
<evidence type="ECO:0000256" key="4">
    <source>
        <dbReference type="ARBA" id="ARBA00022827"/>
    </source>
</evidence>
<dbReference type="InterPro" id="IPR000447">
    <property type="entry name" value="G3P_DH_FAD-dep"/>
</dbReference>
<name>A0A918RMK3_9GAMM</name>
<dbReference type="Gene3D" id="1.10.8.870">
    <property type="entry name" value="Alpha-glycerophosphate oxidase, cap domain"/>
    <property type="match status" value="1"/>
</dbReference>
<dbReference type="GO" id="GO:0046168">
    <property type="term" value="P:glycerol-3-phosphate catabolic process"/>
    <property type="evidence" value="ECO:0007669"/>
    <property type="project" value="TreeGrafter"/>
</dbReference>